<dbReference type="AlphaFoldDB" id="A0AAI8HQ83"/>
<keyword evidence="2" id="KW-0472">Membrane</keyword>
<dbReference type="InterPro" id="IPR027417">
    <property type="entry name" value="P-loop_NTPase"/>
</dbReference>
<dbReference type="InterPro" id="IPR038734">
    <property type="entry name" value="YhaN_AAA"/>
</dbReference>
<evidence type="ECO:0000259" key="3">
    <source>
        <dbReference type="Pfam" id="PF13514"/>
    </source>
</evidence>
<feature type="coiled-coil region" evidence="1">
    <location>
        <begin position="176"/>
        <end position="237"/>
    </location>
</feature>
<gene>
    <name evidence="4" type="ORF">CWD84_16680</name>
</gene>
<reference evidence="4 5" key="1">
    <citation type="submission" date="2017-11" db="EMBL/GenBank/DDBJ databases">
        <title>Genome sequence and genome mining of multiple bioactive secondary metabolites from a deep sea-derived Bacillus siamensis SCSIO 05746.</title>
        <authorList>
            <person name="Pan H.-Q."/>
            <person name="Ju J.-H."/>
        </authorList>
    </citation>
    <scope>NUCLEOTIDE SEQUENCE [LARGE SCALE GENOMIC DNA]</scope>
    <source>
        <strain evidence="4 5">SCSIO 05746</strain>
    </source>
</reference>
<keyword evidence="5" id="KW-1185">Reference proteome</keyword>
<feature type="coiled-coil region" evidence="1">
    <location>
        <begin position="390"/>
        <end position="417"/>
    </location>
</feature>
<keyword evidence="2" id="KW-1133">Transmembrane helix</keyword>
<name>A0AAI8HQ83_9BACI</name>
<feature type="transmembrane region" description="Helical" evidence="2">
    <location>
        <begin position="462"/>
        <end position="477"/>
    </location>
</feature>
<feature type="coiled-coil region" evidence="1">
    <location>
        <begin position="643"/>
        <end position="810"/>
    </location>
</feature>
<sequence length="961" mass="110002">MKITTMLIYQYGKFSNRSFQLSDSPVQVIYGLNEAGKTTLMSFIKSVLFGFPKSKKYEPKNGGVYGGVVELKHNDYGAVKIERTKGAAEKVRVYLPSGEIKDGEWLKQLLSDTDRALYEAIYSFDVFGLQEIQAFNRDKIGEFLLFSSLFGSEAAAKLDGRLAKELDRMYKPNGRNPRLNQELDTLKQLSARLKQAEAAEAGYHSLLEEKKSAGVRLQDAEAQLKDVTEEIKTVKAAIEAKPLADKKTALESELSSYPEALEQFPKDGMHQLEKYESHLHPKAARLEGLRAKTAEIRRQAELLAPNEDLLQKERQLQELSGEQHMYESRGEQLAAIQSQIRQISARVSSGLQQLGGRHEEDGILSLNTDYEYEWRLQEAVQSAGQARERKKQLDAIFEQARLELEDAERKHAVTAKNILAPAVRQEKEAALQSYKQMADTEGNEWQAHVQQLEKQRAKQKKLFLGAGIVFIAIFAVLKEWLPAALFTGALMLYMLSGIQKPLPSERRGAHHKKQQPPISKEEADILQEELWRDGRHRQQLIADQAVLEQKEAAYERVIRQYEEWEAEMAPSEKQAEHFMKELGFSGSPSHLLDAYHVMKDVKKEILNKHELTIEAGRLQKLQRSFEERVKKLSPSDGRELSVKERLRALLAQAERTREDAKRKQALETDLLHAQEQMRELNEEVHYYEQQVKQLFMAAGAKNRGHFCELARLNESRRETERQLREINTHLSGKSQKQLAPYMSHTVPELEHTLAQKEKEKETLEGKSVHLRDQIALLTVKQEQLESSGLVSDLKQQTEMQKERVKKTAKEWAALQTVRNVIREKMERHKKVTLPRLLETAGALYGPLTDGRYHKLYFSEADDSIMVMQKDGTVFSASELSQAACEQLYAAIRFALASERESAVSLPFLLDDSFVHFDRQRLERLFDVLNQLTEGGRQILYFTCHEHVSRSFHNGQVMRLLS</sequence>
<feature type="domain" description="YhaN AAA" evidence="3">
    <location>
        <begin position="1"/>
        <end position="199"/>
    </location>
</feature>
<dbReference type="RefSeq" id="WP_060963161.1">
    <property type="nucleotide sequence ID" value="NZ_CP025001.1"/>
</dbReference>
<protein>
    <recommendedName>
        <fullName evidence="3">YhaN AAA domain-containing protein</fullName>
    </recommendedName>
</protein>
<dbReference type="EMBL" id="CP025001">
    <property type="protein sequence ID" value="AUJ78346.1"/>
    <property type="molecule type" value="Genomic_DNA"/>
</dbReference>
<evidence type="ECO:0000256" key="1">
    <source>
        <dbReference type="SAM" id="Coils"/>
    </source>
</evidence>
<organism evidence="4 5">
    <name type="scientific">Bacillus siamensis</name>
    <dbReference type="NCBI Taxonomy" id="659243"/>
    <lineage>
        <taxon>Bacteria</taxon>
        <taxon>Bacillati</taxon>
        <taxon>Bacillota</taxon>
        <taxon>Bacilli</taxon>
        <taxon>Bacillales</taxon>
        <taxon>Bacillaceae</taxon>
        <taxon>Bacillus</taxon>
        <taxon>Bacillus amyloliquefaciens group</taxon>
    </lineage>
</organism>
<dbReference type="Proteomes" id="UP000234366">
    <property type="component" value="Chromosome"/>
</dbReference>
<dbReference type="PANTHER" id="PTHR41259">
    <property type="entry name" value="DOUBLE-STRAND BREAK REPAIR RAD50 ATPASE, PUTATIVE-RELATED"/>
    <property type="match status" value="1"/>
</dbReference>
<accession>A0AAI8HQ83</accession>
<dbReference type="Gene3D" id="3.40.50.300">
    <property type="entry name" value="P-loop containing nucleotide triphosphate hydrolases"/>
    <property type="match status" value="2"/>
</dbReference>
<keyword evidence="2" id="KW-0812">Transmembrane</keyword>
<evidence type="ECO:0000313" key="4">
    <source>
        <dbReference type="EMBL" id="AUJ78346.1"/>
    </source>
</evidence>
<keyword evidence="1" id="KW-0175">Coiled coil</keyword>
<dbReference type="Pfam" id="PF13514">
    <property type="entry name" value="AAA_27"/>
    <property type="match status" value="1"/>
</dbReference>
<dbReference type="SUPFAM" id="SSF52540">
    <property type="entry name" value="P-loop containing nucleoside triphosphate hydrolases"/>
    <property type="match status" value="1"/>
</dbReference>
<evidence type="ECO:0000313" key="5">
    <source>
        <dbReference type="Proteomes" id="UP000234366"/>
    </source>
</evidence>
<proteinExistence type="predicted"/>
<evidence type="ECO:0000256" key="2">
    <source>
        <dbReference type="SAM" id="Phobius"/>
    </source>
</evidence>
<dbReference type="PANTHER" id="PTHR41259:SF1">
    <property type="entry name" value="DOUBLE-STRAND BREAK REPAIR RAD50 ATPASE, PUTATIVE-RELATED"/>
    <property type="match status" value="1"/>
</dbReference>
<dbReference type="KEGG" id="bsia:CWD84_16680"/>